<dbReference type="RefSeq" id="WP_096484220.1">
    <property type="nucleotide sequence ID" value="NZ_AP014809.1"/>
</dbReference>
<dbReference type="InterPro" id="IPR015946">
    <property type="entry name" value="KH_dom-like_a/b"/>
</dbReference>
<proteinExistence type="predicted"/>
<name>A0A160PAH8_9HYPH</name>
<dbReference type="InterPro" id="IPR003718">
    <property type="entry name" value="OsmC/Ohr_fam"/>
</dbReference>
<gene>
    <name evidence="1" type="ORF">MPPM_1164</name>
</gene>
<sequence>MSGRHSIKIRQIEAYAFRIEFGEAFVPLLTDEPEPIGGGTGPSPEQVLIAAVSNCLCASLAFALGKYRQEGGGVSAEAIGRVARNAEGRLRLVGIEVDIALGAPAESMDRLDRVLAQFEQFCTVSESVKAGVPVAVAVRDGQGNRLK</sequence>
<dbReference type="SUPFAM" id="SSF82784">
    <property type="entry name" value="OsmC-like"/>
    <property type="match status" value="1"/>
</dbReference>
<dbReference type="EMBL" id="AP014809">
    <property type="protein sequence ID" value="BAU89769.1"/>
    <property type="molecule type" value="Genomic_DNA"/>
</dbReference>
<accession>A0A160PAH8</accession>
<organism evidence="1 2">
    <name type="scientific">Methylorubrum populi</name>
    <dbReference type="NCBI Taxonomy" id="223967"/>
    <lineage>
        <taxon>Bacteria</taxon>
        <taxon>Pseudomonadati</taxon>
        <taxon>Pseudomonadota</taxon>
        <taxon>Alphaproteobacteria</taxon>
        <taxon>Hyphomicrobiales</taxon>
        <taxon>Methylobacteriaceae</taxon>
        <taxon>Methylorubrum</taxon>
    </lineage>
</organism>
<dbReference type="InterPro" id="IPR036102">
    <property type="entry name" value="OsmC/Ohrsf"/>
</dbReference>
<protein>
    <submittedName>
        <fullName evidence="1">OsmC family protein</fullName>
    </submittedName>
</protein>
<dbReference type="Pfam" id="PF02566">
    <property type="entry name" value="OsmC"/>
    <property type="match status" value="1"/>
</dbReference>
<dbReference type="AlphaFoldDB" id="A0A160PAH8"/>
<evidence type="ECO:0000313" key="2">
    <source>
        <dbReference type="Proteomes" id="UP000218288"/>
    </source>
</evidence>
<dbReference type="Gene3D" id="3.30.300.20">
    <property type="match status" value="1"/>
</dbReference>
<dbReference type="OrthoDB" id="5297623at2"/>
<dbReference type="Proteomes" id="UP000218288">
    <property type="component" value="Chromosome"/>
</dbReference>
<reference evidence="1 2" key="1">
    <citation type="journal article" date="2016" name="Genome Announc.">
        <title>Complete Genome Sequence of Methylobacterium populi P-1M, Isolated from Pink-Pigmented Household Biofilm.</title>
        <authorList>
            <person name="Morohoshi T."/>
            <person name="Ikeda T."/>
        </authorList>
    </citation>
    <scope>NUCLEOTIDE SEQUENCE [LARGE SCALE GENOMIC DNA]</scope>
    <source>
        <strain evidence="1 2">P-1M</strain>
    </source>
</reference>
<evidence type="ECO:0000313" key="1">
    <source>
        <dbReference type="EMBL" id="BAU89769.1"/>
    </source>
</evidence>